<comment type="similarity">
    <text evidence="1 6">Belongs to the acylphosphatase family.</text>
</comment>
<dbReference type="InterPro" id="IPR020456">
    <property type="entry name" value="Acylphosphatase"/>
</dbReference>
<sequence length="92" mass="10344">MDNLRWKMVVSGKVQGVYYRASTEKEASRLGLSGYARNLPDGRVEIVAEGSREGLRQLHQWCQEGPPAAKVSAIDIEEQRANGEFQTFGVRY</sequence>
<reference evidence="8 9" key="1">
    <citation type="submission" date="2017-09" db="EMBL/GenBank/DDBJ databases">
        <title>The draft genome sequences of Marinobacter sp. PWS21.</title>
        <authorList>
            <person name="Cao J."/>
        </authorList>
    </citation>
    <scope>NUCLEOTIDE SEQUENCE [LARGE SCALE GENOMIC DNA]</scope>
    <source>
        <strain evidence="8 9">PWS21</strain>
    </source>
</reference>
<comment type="caution">
    <text evidence="8">The sequence shown here is derived from an EMBL/GenBank/DDBJ whole genome shotgun (WGS) entry which is preliminary data.</text>
</comment>
<feature type="active site" evidence="5">
    <location>
        <position position="38"/>
    </location>
</feature>
<accession>A0A2G1UR35</accession>
<evidence type="ECO:0000256" key="6">
    <source>
        <dbReference type="RuleBase" id="RU004168"/>
    </source>
</evidence>
<evidence type="ECO:0000313" key="9">
    <source>
        <dbReference type="Proteomes" id="UP000231409"/>
    </source>
</evidence>
<protein>
    <recommendedName>
        <fullName evidence="3 5">acylphosphatase</fullName>
        <ecNumber evidence="2 5">3.6.1.7</ecNumber>
    </recommendedName>
</protein>
<gene>
    <name evidence="8" type="ORF">CLH61_02380</name>
</gene>
<keyword evidence="9" id="KW-1185">Reference proteome</keyword>
<dbReference type="GO" id="GO:0003998">
    <property type="term" value="F:acylphosphatase activity"/>
    <property type="evidence" value="ECO:0007669"/>
    <property type="project" value="UniProtKB-EC"/>
</dbReference>
<dbReference type="PROSITE" id="PS51160">
    <property type="entry name" value="ACYLPHOSPHATASE_3"/>
    <property type="match status" value="1"/>
</dbReference>
<dbReference type="PANTHER" id="PTHR47268">
    <property type="entry name" value="ACYLPHOSPHATASE"/>
    <property type="match status" value="1"/>
</dbReference>
<dbReference type="PROSITE" id="PS00151">
    <property type="entry name" value="ACYLPHOSPHATASE_2"/>
    <property type="match status" value="1"/>
</dbReference>
<evidence type="ECO:0000256" key="5">
    <source>
        <dbReference type="PROSITE-ProRule" id="PRU00520"/>
    </source>
</evidence>
<dbReference type="RefSeq" id="WP_099613227.1">
    <property type="nucleotide sequence ID" value="NZ_KZ319367.1"/>
</dbReference>
<dbReference type="InterPro" id="IPR017968">
    <property type="entry name" value="Acylphosphatase_CS"/>
</dbReference>
<evidence type="ECO:0000259" key="7">
    <source>
        <dbReference type="PROSITE" id="PS51160"/>
    </source>
</evidence>
<dbReference type="InterPro" id="IPR036046">
    <property type="entry name" value="Acylphosphatase-like_dom_sf"/>
</dbReference>
<feature type="domain" description="Acylphosphatase-like" evidence="7">
    <location>
        <begin position="5"/>
        <end position="92"/>
    </location>
</feature>
<keyword evidence="5" id="KW-0378">Hydrolase</keyword>
<dbReference type="EMBL" id="NTFH01000003">
    <property type="protein sequence ID" value="PHQ16839.1"/>
    <property type="molecule type" value="Genomic_DNA"/>
</dbReference>
<dbReference type="EC" id="3.6.1.7" evidence="2 5"/>
<dbReference type="InterPro" id="IPR001792">
    <property type="entry name" value="Acylphosphatase-like_dom"/>
</dbReference>
<proteinExistence type="inferred from homology"/>
<organism evidence="8 9">
    <name type="scientific">Marinobacter profundi</name>
    <dbReference type="NCBI Taxonomy" id="2666256"/>
    <lineage>
        <taxon>Bacteria</taxon>
        <taxon>Pseudomonadati</taxon>
        <taxon>Pseudomonadota</taxon>
        <taxon>Gammaproteobacteria</taxon>
        <taxon>Pseudomonadales</taxon>
        <taxon>Marinobacteraceae</taxon>
        <taxon>Marinobacter</taxon>
    </lineage>
</organism>
<dbReference type="PANTHER" id="PTHR47268:SF4">
    <property type="entry name" value="ACYLPHOSPHATASE"/>
    <property type="match status" value="1"/>
</dbReference>
<dbReference type="Pfam" id="PF00708">
    <property type="entry name" value="Acylphosphatase"/>
    <property type="match status" value="1"/>
</dbReference>
<evidence type="ECO:0000313" key="8">
    <source>
        <dbReference type="EMBL" id="PHQ16839.1"/>
    </source>
</evidence>
<dbReference type="SUPFAM" id="SSF54975">
    <property type="entry name" value="Acylphosphatase/BLUF domain-like"/>
    <property type="match status" value="1"/>
</dbReference>
<dbReference type="Proteomes" id="UP000231409">
    <property type="component" value="Unassembled WGS sequence"/>
</dbReference>
<evidence type="ECO:0000256" key="2">
    <source>
        <dbReference type="ARBA" id="ARBA00012150"/>
    </source>
</evidence>
<evidence type="ECO:0000256" key="1">
    <source>
        <dbReference type="ARBA" id="ARBA00005614"/>
    </source>
</evidence>
<feature type="active site" evidence="5">
    <location>
        <position position="20"/>
    </location>
</feature>
<dbReference type="NCBIfam" id="NF011022">
    <property type="entry name" value="PRK14451.1"/>
    <property type="match status" value="1"/>
</dbReference>
<dbReference type="AlphaFoldDB" id="A0A2G1UR35"/>
<evidence type="ECO:0000256" key="3">
    <source>
        <dbReference type="ARBA" id="ARBA00015991"/>
    </source>
</evidence>
<name>A0A2G1UR35_9GAMM</name>
<comment type="catalytic activity">
    <reaction evidence="4 5">
        <text>an acyl phosphate + H2O = a carboxylate + phosphate + H(+)</text>
        <dbReference type="Rhea" id="RHEA:14965"/>
        <dbReference type="ChEBI" id="CHEBI:15377"/>
        <dbReference type="ChEBI" id="CHEBI:15378"/>
        <dbReference type="ChEBI" id="CHEBI:29067"/>
        <dbReference type="ChEBI" id="CHEBI:43474"/>
        <dbReference type="ChEBI" id="CHEBI:59918"/>
        <dbReference type="EC" id="3.6.1.7"/>
    </reaction>
</comment>
<evidence type="ECO:0000256" key="4">
    <source>
        <dbReference type="ARBA" id="ARBA00047645"/>
    </source>
</evidence>
<dbReference type="Gene3D" id="3.30.70.100">
    <property type="match status" value="1"/>
</dbReference>